<evidence type="ECO:0000256" key="1">
    <source>
        <dbReference type="ARBA" id="ARBA00004196"/>
    </source>
</evidence>
<feature type="transmembrane region" description="Helical" evidence="5">
    <location>
        <begin position="14"/>
        <end position="34"/>
    </location>
</feature>
<dbReference type="PANTHER" id="PTHR34820:SF4">
    <property type="entry name" value="INNER MEMBRANE PROTEIN YEBZ"/>
    <property type="match status" value="1"/>
</dbReference>
<dbReference type="Gene3D" id="2.60.40.1220">
    <property type="match status" value="1"/>
</dbReference>
<keyword evidence="5" id="KW-0472">Membrane</keyword>
<dbReference type="GO" id="GO:0046872">
    <property type="term" value="F:metal ion binding"/>
    <property type="evidence" value="ECO:0007669"/>
    <property type="project" value="UniProtKB-KW"/>
</dbReference>
<comment type="subcellular location">
    <subcellularLocation>
        <location evidence="1">Cell envelope</location>
    </subcellularLocation>
</comment>
<name>A0ABD5YWX9_9EURY</name>
<dbReference type="RefSeq" id="WP_390207146.1">
    <property type="nucleotide sequence ID" value="NZ_JBHSZC010000007.1"/>
</dbReference>
<gene>
    <name evidence="7" type="ORF">ACFQL7_28480</name>
</gene>
<feature type="transmembrane region" description="Helical" evidence="5">
    <location>
        <begin position="200"/>
        <end position="219"/>
    </location>
</feature>
<dbReference type="InterPro" id="IPR007348">
    <property type="entry name" value="CopC_dom"/>
</dbReference>
<feature type="domain" description="CopC" evidence="6">
    <location>
        <begin position="36"/>
        <end position="128"/>
    </location>
</feature>
<protein>
    <submittedName>
        <fullName evidence="7">Copper resistance protein CopC</fullName>
    </submittedName>
</protein>
<reference evidence="7 8" key="1">
    <citation type="journal article" date="2019" name="Int. J. Syst. Evol. Microbiol.">
        <title>The Global Catalogue of Microorganisms (GCM) 10K type strain sequencing project: providing services to taxonomists for standard genome sequencing and annotation.</title>
        <authorList>
            <consortium name="The Broad Institute Genomics Platform"/>
            <consortium name="The Broad Institute Genome Sequencing Center for Infectious Disease"/>
            <person name="Wu L."/>
            <person name="Ma J."/>
        </authorList>
    </citation>
    <scope>NUCLEOTIDE SEQUENCE [LARGE SCALE GENOMIC DNA]</scope>
    <source>
        <strain evidence="7 8">RDMS1</strain>
    </source>
</reference>
<sequence length="296" mass="31591">MTLRLPRRIAGQRIFGTVVLVAVVIGLVSVPIVSAHASLAESTPGNGEQIAETPDELTLQYTEGVQQAEISVESASGDRVDDGFRVDSNDQSVVHVPLDGVENGTYIVKWEVLAADGHTTSGSFFFAVGDELPTREQLLSTYARDDDDPSVNPIEPVFRTGLLGALIVLVGAPLTLGFVVYPIARKRNVDTAAIDRKTRYLVGGGILAVLLSTTALAVIRMTATESLSIDVLQQFASTAQVTHGLSKPAWRYSSGSLRCSVWCRTSGSRPATGSEQLSLAASSCKRRLVGRAIRQP</sequence>
<keyword evidence="5" id="KW-1133">Transmembrane helix</keyword>
<dbReference type="EMBL" id="JBHTAX010000008">
    <property type="protein sequence ID" value="MFC7193342.1"/>
    <property type="molecule type" value="Genomic_DNA"/>
</dbReference>
<keyword evidence="8" id="KW-1185">Reference proteome</keyword>
<evidence type="ECO:0000313" key="8">
    <source>
        <dbReference type="Proteomes" id="UP001596417"/>
    </source>
</evidence>
<comment type="caution">
    <text evidence="7">The sequence shown here is derived from an EMBL/GenBank/DDBJ whole genome shotgun (WGS) entry which is preliminary data.</text>
</comment>
<proteinExistence type="predicted"/>
<evidence type="ECO:0000256" key="4">
    <source>
        <dbReference type="ARBA" id="ARBA00023008"/>
    </source>
</evidence>
<dbReference type="Pfam" id="PF04234">
    <property type="entry name" value="CopC"/>
    <property type="match status" value="1"/>
</dbReference>
<keyword evidence="4" id="KW-0186">Copper</keyword>
<evidence type="ECO:0000259" key="6">
    <source>
        <dbReference type="Pfam" id="PF04234"/>
    </source>
</evidence>
<dbReference type="PANTHER" id="PTHR34820">
    <property type="entry name" value="INNER MEMBRANE PROTEIN YEBZ"/>
    <property type="match status" value="1"/>
</dbReference>
<evidence type="ECO:0000256" key="2">
    <source>
        <dbReference type="ARBA" id="ARBA00022723"/>
    </source>
</evidence>
<accession>A0ABD5YWX9</accession>
<evidence type="ECO:0000313" key="7">
    <source>
        <dbReference type="EMBL" id="MFC7193342.1"/>
    </source>
</evidence>
<keyword evidence="5" id="KW-0812">Transmembrane</keyword>
<dbReference type="AlphaFoldDB" id="A0ABD5YWX9"/>
<feature type="transmembrane region" description="Helical" evidence="5">
    <location>
        <begin position="162"/>
        <end position="184"/>
    </location>
</feature>
<dbReference type="Proteomes" id="UP001596417">
    <property type="component" value="Unassembled WGS sequence"/>
</dbReference>
<keyword evidence="2" id="KW-0479">Metal-binding</keyword>
<dbReference type="SUPFAM" id="SSF81296">
    <property type="entry name" value="E set domains"/>
    <property type="match status" value="1"/>
</dbReference>
<dbReference type="InterPro" id="IPR014756">
    <property type="entry name" value="Ig_E-set"/>
</dbReference>
<evidence type="ECO:0000256" key="3">
    <source>
        <dbReference type="ARBA" id="ARBA00022729"/>
    </source>
</evidence>
<dbReference type="InterPro" id="IPR032694">
    <property type="entry name" value="CopC/D"/>
</dbReference>
<keyword evidence="3" id="KW-0732">Signal</keyword>
<evidence type="ECO:0000256" key="5">
    <source>
        <dbReference type="SAM" id="Phobius"/>
    </source>
</evidence>
<organism evidence="7 8">
    <name type="scientific">Halocatena marina</name>
    <dbReference type="NCBI Taxonomy" id="2934937"/>
    <lineage>
        <taxon>Archaea</taxon>
        <taxon>Methanobacteriati</taxon>
        <taxon>Methanobacteriota</taxon>
        <taxon>Stenosarchaea group</taxon>
        <taxon>Halobacteria</taxon>
        <taxon>Halobacteriales</taxon>
        <taxon>Natronomonadaceae</taxon>
        <taxon>Halocatena</taxon>
    </lineage>
</organism>
<dbReference type="InterPro" id="IPR014755">
    <property type="entry name" value="Cu-Rt/internalin_Ig-like"/>
</dbReference>